<name>A0ABS5FER3_9BRAD</name>
<dbReference type="InterPro" id="IPR006680">
    <property type="entry name" value="Amidohydro-rel"/>
</dbReference>
<feature type="domain" description="Amidohydrolase-related" evidence="8">
    <location>
        <begin position="63"/>
        <end position="379"/>
    </location>
</feature>
<feature type="binding site" evidence="7">
    <location>
        <position position="81"/>
    </location>
    <ligand>
        <name>4-imidazolone-5-propanoate</name>
        <dbReference type="ChEBI" id="CHEBI:77893"/>
    </ligand>
</feature>
<feature type="binding site" evidence="7">
    <location>
        <position position="244"/>
    </location>
    <ligand>
        <name>4-imidazolone-5-propanoate</name>
        <dbReference type="ChEBI" id="CHEBI:77893"/>
    </ligand>
</feature>
<dbReference type="Gene3D" id="2.30.40.10">
    <property type="entry name" value="Urease, subunit C, domain 1"/>
    <property type="match status" value="1"/>
</dbReference>
<keyword evidence="7" id="KW-0963">Cytoplasm</keyword>
<feature type="binding site" evidence="7">
    <location>
        <position position="72"/>
    </location>
    <ligand>
        <name>Fe(3+)</name>
        <dbReference type="ChEBI" id="CHEBI:29034"/>
    </ligand>
</feature>
<feature type="binding site" evidence="7">
    <location>
        <position position="321"/>
    </location>
    <ligand>
        <name>4-imidazolone-5-propanoate</name>
        <dbReference type="ChEBI" id="CHEBI:77893"/>
    </ligand>
</feature>
<feature type="binding site" evidence="7">
    <location>
        <position position="144"/>
    </location>
    <ligand>
        <name>N-formimidoyl-L-glutamate</name>
        <dbReference type="ChEBI" id="CHEBI:58928"/>
    </ligand>
</feature>
<keyword evidence="3 7" id="KW-0378">Hydrolase</keyword>
<feature type="binding site" evidence="7">
    <location>
        <position position="316"/>
    </location>
    <ligand>
        <name>Fe(3+)</name>
        <dbReference type="ChEBI" id="CHEBI:29034"/>
    </ligand>
</feature>
<keyword evidence="10" id="KW-1185">Reference proteome</keyword>
<dbReference type="PANTHER" id="PTHR42752:SF1">
    <property type="entry name" value="IMIDAZOLONEPROPIONASE-RELATED"/>
    <property type="match status" value="1"/>
</dbReference>
<comment type="subcellular location">
    <subcellularLocation>
        <location evidence="7">Cytoplasm</location>
    </subcellularLocation>
</comment>
<evidence type="ECO:0000256" key="3">
    <source>
        <dbReference type="ARBA" id="ARBA00022801"/>
    </source>
</evidence>
<feature type="binding site" evidence="7">
    <location>
        <position position="320"/>
    </location>
    <ligand>
        <name>N-formimidoyl-L-glutamate</name>
        <dbReference type="ChEBI" id="CHEBI:58928"/>
    </ligand>
</feature>
<keyword evidence="2 7" id="KW-0479">Metal-binding</keyword>
<evidence type="ECO:0000256" key="6">
    <source>
        <dbReference type="ARBA" id="ARBA00023004"/>
    </source>
</evidence>
<dbReference type="GO" id="GO:0050480">
    <property type="term" value="F:imidazolonepropionase activity"/>
    <property type="evidence" value="ECO:0007669"/>
    <property type="project" value="UniProtKB-EC"/>
</dbReference>
<dbReference type="InterPro" id="IPR005920">
    <property type="entry name" value="HutI"/>
</dbReference>
<comment type="catalytic activity">
    <reaction evidence="7">
        <text>4-imidazolone-5-propanoate + H2O = N-formimidoyl-L-glutamate</text>
        <dbReference type="Rhea" id="RHEA:23660"/>
        <dbReference type="ChEBI" id="CHEBI:15377"/>
        <dbReference type="ChEBI" id="CHEBI:58928"/>
        <dbReference type="ChEBI" id="CHEBI:77893"/>
        <dbReference type="EC" id="3.5.2.7"/>
    </reaction>
</comment>
<keyword evidence="4 7" id="KW-0369">Histidine metabolism</keyword>
<comment type="similarity">
    <text evidence="7">Belongs to the metallo-dependent hydrolases superfamily. HutI family.</text>
</comment>
<accession>A0ABS5FER3</accession>
<comment type="function">
    <text evidence="7">Catalyzes the hydrolytic cleavage of the carbon-nitrogen bond in imidazolone-5-propanoate to yield N-formimidoyl-L-glutamate. It is the third step in the universal histidine degradation pathway.</text>
</comment>
<feature type="binding site" evidence="7">
    <location>
        <position position="72"/>
    </location>
    <ligand>
        <name>Zn(2+)</name>
        <dbReference type="ChEBI" id="CHEBI:29105"/>
    </ligand>
</feature>
<dbReference type="EC" id="3.5.2.7" evidence="1 7"/>
<dbReference type="Proteomes" id="UP001315278">
    <property type="component" value="Unassembled WGS sequence"/>
</dbReference>
<sequence>MNVADRVWHRCRLATLAPQREGIGVVEDGLIAARDGVIVYAGPRPDAPAGLGPAQWTDCHDRWITPGLVDCHTHLVYGGNRAEEFELRLAGASYKEIARRGGGILSTVRATRAASEDELVSGAQRRLDALIAEGVTTVEIKSGYGLELATERRQLRAARRLSIDNPITVRTSFLGAHALPPERAGDSSAYIADVCDMIPRLAAEGLVDAVDAFCETIAFSADETARVFARASDCNLPVKLHADQLSNLGGAALAARFGALSADHLEYADEAGIAAMSNAGSVAVVLPGAYYFLREKQAPPIELMRTHRVPIALATDSNPGSSPLTSLLLTMNMGATLFRLTVDECLAAVTREAARALGLFDEIGSLEASKRCDLAIWDIERPAELVYRIGFNPLHARVWRGQIT</sequence>
<reference evidence="10" key="1">
    <citation type="journal article" date="2021" name="ISME J.">
        <title>Evolutionary origin and ecological implication of a unique nif island in free-living Bradyrhizobium lineages.</title>
        <authorList>
            <person name="Tao J."/>
        </authorList>
    </citation>
    <scope>NUCLEOTIDE SEQUENCE [LARGE SCALE GENOMIC DNA]</scope>
    <source>
        <strain evidence="10">SZCCT0434</strain>
    </source>
</reference>
<proteinExistence type="inferred from homology"/>
<keyword evidence="6 7" id="KW-0408">Iron</keyword>
<dbReference type="PANTHER" id="PTHR42752">
    <property type="entry name" value="IMIDAZOLONEPROPIONASE"/>
    <property type="match status" value="1"/>
</dbReference>
<dbReference type="SUPFAM" id="SSF51338">
    <property type="entry name" value="Composite domain of metallo-dependent hydrolases"/>
    <property type="match status" value="1"/>
</dbReference>
<evidence type="ECO:0000313" key="9">
    <source>
        <dbReference type="EMBL" id="MBR0795268.1"/>
    </source>
</evidence>
<evidence type="ECO:0000256" key="7">
    <source>
        <dbReference type="HAMAP-Rule" id="MF_00372"/>
    </source>
</evidence>
<feature type="binding site" evidence="7">
    <location>
        <position position="74"/>
    </location>
    <ligand>
        <name>Zn(2+)</name>
        <dbReference type="ChEBI" id="CHEBI:29105"/>
    </ligand>
</feature>
<organism evidence="9 10">
    <name type="scientific">Bradyrhizobium jicamae</name>
    <dbReference type="NCBI Taxonomy" id="280332"/>
    <lineage>
        <taxon>Bacteria</taxon>
        <taxon>Pseudomonadati</taxon>
        <taxon>Pseudomonadota</taxon>
        <taxon>Alphaproteobacteria</taxon>
        <taxon>Hyphomicrobiales</taxon>
        <taxon>Nitrobacteraceae</taxon>
        <taxon>Bradyrhizobium</taxon>
    </lineage>
</organism>
<dbReference type="NCBIfam" id="TIGR01224">
    <property type="entry name" value="hutI"/>
    <property type="match status" value="1"/>
</dbReference>
<keyword evidence="5 7" id="KW-0862">Zinc</keyword>
<dbReference type="HAMAP" id="MF_00372">
    <property type="entry name" value="HutI"/>
    <property type="match status" value="1"/>
</dbReference>
<dbReference type="EMBL" id="JAFCJH010000006">
    <property type="protein sequence ID" value="MBR0795268.1"/>
    <property type="molecule type" value="Genomic_DNA"/>
</dbReference>
<gene>
    <name evidence="7" type="primary">hutI</name>
    <name evidence="9" type="ORF">JQ615_07705</name>
</gene>
<dbReference type="Gene3D" id="3.20.20.140">
    <property type="entry name" value="Metal-dependent hydrolases"/>
    <property type="match status" value="1"/>
</dbReference>
<dbReference type="CDD" id="cd01296">
    <property type="entry name" value="Imidazolone-5PH"/>
    <property type="match status" value="1"/>
</dbReference>
<evidence type="ECO:0000256" key="1">
    <source>
        <dbReference type="ARBA" id="ARBA00012864"/>
    </source>
</evidence>
<feature type="binding site" evidence="7">
    <location>
        <position position="316"/>
    </location>
    <ligand>
        <name>Zn(2+)</name>
        <dbReference type="ChEBI" id="CHEBI:29105"/>
    </ligand>
</feature>
<comment type="caution">
    <text evidence="9">The sequence shown here is derived from an EMBL/GenBank/DDBJ whole genome shotgun (WGS) entry which is preliminary data.</text>
</comment>
<feature type="binding site" evidence="7">
    <location>
        <position position="74"/>
    </location>
    <ligand>
        <name>Fe(3+)</name>
        <dbReference type="ChEBI" id="CHEBI:29034"/>
    </ligand>
</feature>
<protein>
    <recommendedName>
        <fullName evidence="1 7">Imidazolonepropionase</fullName>
        <ecNumber evidence="1 7">3.5.2.7</ecNumber>
    </recommendedName>
    <alternativeName>
        <fullName evidence="7">Imidazolone-5-propionate hydrolase</fullName>
    </alternativeName>
</protein>
<feature type="binding site" evidence="7">
    <location>
        <position position="318"/>
    </location>
    <ligand>
        <name>N-formimidoyl-L-glutamate</name>
        <dbReference type="ChEBI" id="CHEBI:58928"/>
    </ligand>
</feature>
<feature type="binding site" evidence="7">
    <location>
        <position position="177"/>
    </location>
    <ligand>
        <name>4-imidazolone-5-propanoate</name>
        <dbReference type="ChEBI" id="CHEBI:77893"/>
    </ligand>
</feature>
<dbReference type="InterPro" id="IPR011059">
    <property type="entry name" value="Metal-dep_hydrolase_composite"/>
</dbReference>
<comment type="pathway">
    <text evidence="7">Amino-acid degradation; L-histidine degradation into L-glutamate; N-formimidoyl-L-glutamate from L-histidine: step 3/3.</text>
</comment>
<feature type="binding site" evidence="7">
    <location>
        <position position="241"/>
    </location>
    <ligand>
        <name>Zn(2+)</name>
        <dbReference type="ChEBI" id="CHEBI:29105"/>
    </ligand>
</feature>
<dbReference type="Pfam" id="PF01979">
    <property type="entry name" value="Amidohydro_1"/>
    <property type="match status" value="1"/>
</dbReference>
<dbReference type="SUPFAM" id="SSF51556">
    <property type="entry name" value="Metallo-dependent hydrolases"/>
    <property type="match status" value="1"/>
</dbReference>
<evidence type="ECO:0000259" key="8">
    <source>
        <dbReference type="Pfam" id="PF01979"/>
    </source>
</evidence>
<feature type="binding site" evidence="7">
    <location>
        <position position="144"/>
    </location>
    <ligand>
        <name>4-imidazolone-5-propanoate</name>
        <dbReference type="ChEBI" id="CHEBI:77893"/>
    </ligand>
</feature>
<evidence type="ECO:0000313" key="10">
    <source>
        <dbReference type="Proteomes" id="UP001315278"/>
    </source>
</evidence>
<dbReference type="RefSeq" id="WP_212492303.1">
    <property type="nucleotide sequence ID" value="NZ_JAFCJH010000006.1"/>
</dbReference>
<evidence type="ECO:0000256" key="5">
    <source>
        <dbReference type="ARBA" id="ARBA00022833"/>
    </source>
</evidence>
<feature type="binding site" evidence="7">
    <location>
        <position position="241"/>
    </location>
    <ligand>
        <name>Fe(3+)</name>
        <dbReference type="ChEBI" id="CHEBI:29034"/>
    </ligand>
</feature>
<evidence type="ECO:0000256" key="4">
    <source>
        <dbReference type="ARBA" id="ARBA00022808"/>
    </source>
</evidence>
<comment type="cofactor">
    <cofactor evidence="7">
        <name>Zn(2+)</name>
        <dbReference type="ChEBI" id="CHEBI:29105"/>
    </cofactor>
    <cofactor evidence="7">
        <name>Fe(3+)</name>
        <dbReference type="ChEBI" id="CHEBI:29034"/>
    </cofactor>
    <text evidence="7">Binds 1 zinc or iron ion per subunit.</text>
</comment>
<evidence type="ECO:0000256" key="2">
    <source>
        <dbReference type="ARBA" id="ARBA00022723"/>
    </source>
</evidence>
<dbReference type="InterPro" id="IPR032466">
    <property type="entry name" value="Metal_Hydrolase"/>
</dbReference>